<protein>
    <recommendedName>
        <fullName evidence="9">Geranylgeranylglyceryl phosphate synthase</fullName>
        <shortName evidence="9">GGGP synthase</shortName>
        <shortName evidence="9">GGGPS</shortName>
        <ecNumber evidence="9">2.5.1.41</ecNumber>
    </recommendedName>
    <alternativeName>
        <fullName evidence="9">(S)-3-O-geranylgeranylglyceryl phosphate synthase</fullName>
    </alternativeName>
    <alternativeName>
        <fullName evidence="9">Phosphoglycerol geranylgeranyltransferase</fullName>
    </alternativeName>
</protein>
<dbReference type="NCBIfam" id="TIGR01768">
    <property type="entry name" value="GGGP-family"/>
    <property type="match status" value="1"/>
</dbReference>
<dbReference type="PANTHER" id="PTHR40029">
    <property type="match status" value="1"/>
</dbReference>
<dbReference type="EC" id="2.5.1.41" evidence="9"/>
<keyword evidence="6 9" id="KW-0594">Phospholipid biosynthesis</keyword>
<proteinExistence type="inferred from homology"/>
<dbReference type="InterPro" id="IPR010946">
    <property type="entry name" value="GGGP_synth"/>
</dbReference>
<dbReference type="NCBIfam" id="NF003198">
    <property type="entry name" value="PRK04169.1-2"/>
    <property type="match status" value="1"/>
</dbReference>
<feature type="binding site" evidence="9">
    <location>
        <position position="52"/>
    </location>
    <ligand>
        <name>Mg(2+)</name>
        <dbReference type="ChEBI" id="CHEBI:18420"/>
    </ligand>
</feature>
<dbReference type="PANTHER" id="PTHR40029:SF2">
    <property type="entry name" value="HEPTAPRENYLGLYCERYL PHOSPHATE SYNTHASE"/>
    <property type="match status" value="1"/>
</dbReference>
<keyword evidence="2 9" id="KW-0808">Transferase</keyword>
<dbReference type="InterPro" id="IPR008205">
    <property type="entry name" value="GGGP_HepGP_synthase"/>
</dbReference>
<sequence length="280" mass="29812">MSCIFIYQCRLLIKKLYICDNRNNALLMYNKIYNSFIERKAKKEKAFAVLVDPDKVTPAGIIELAAKCTAAKVDYIFLGGSLVITDHLDECVQQLKASCDIPVVLFPGSPSQVSRYADALLYLSMISGRNPELLIGQHVVSAAAVKKSGLEVISTGYMVIDGGAPTTVSYISNATPIPSDKADIAMCTAMAGEMLGMKVIYMDAGSGARIPISESMISRVSSQVSAPIIVGGGIRDAEKAYLNCKAGADIIVVGNAIENDLSLIKELADAVHSVTAPVKA</sequence>
<feature type="binding site" evidence="9">
    <location>
        <position position="81"/>
    </location>
    <ligand>
        <name>Mg(2+)</name>
        <dbReference type="ChEBI" id="CHEBI:18420"/>
    </ligand>
</feature>
<dbReference type="EMBL" id="FRBL01000005">
    <property type="protein sequence ID" value="SHL82054.1"/>
    <property type="molecule type" value="Genomic_DNA"/>
</dbReference>
<dbReference type="SUPFAM" id="SSF51395">
    <property type="entry name" value="FMN-linked oxidoreductases"/>
    <property type="match status" value="1"/>
</dbReference>
<comment type="function">
    <text evidence="9">Prenyltransferase that catalyzes the transfer of the geranylgeranyl moiety of geranylgeranyl diphosphate (GGPP) to the C3 hydroxyl of sn-glycerol-1-phosphate (G1P).</text>
</comment>
<evidence type="ECO:0000313" key="10">
    <source>
        <dbReference type="EMBL" id="SHL82054.1"/>
    </source>
</evidence>
<keyword evidence="4 9" id="KW-0460">Magnesium</keyword>
<keyword evidence="7 9" id="KW-1208">Phospholipid metabolism</keyword>
<dbReference type="GO" id="GO:0005737">
    <property type="term" value="C:cytoplasm"/>
    <property type="evidence" value="ECO:0007669"/>
    <property type="project" value="InterPro"/>
</dbReference>
<dbReference type="Gene3D" id="3.20.20.390">
    <property type="entry name" value="FMN-linked oxidoreductases"/>
    <property type="match status" value="1"/>
</dbReference>
<keyword evidence="5 9" id="KW-0443">Lipid metabolism</keyword>
<keyword evidence="3 9" id="KW-0479">Metal-binding</keyword>
<dbReference type="GO" id="GO:0046474">
    <property type="term" value="P:glycerophospholipid biosynthetic process"/>
    <property type="evidence" value="ECO:0007669"/>
    <property type="project" value="UniProtKB-UniRule"/>
</dbReference>
<name>A0A1M7DRB1_9BACT</name>
<organism evidence="10 11">
    <name type="scientific">Chitinophaga jiangningensis</name>
    <dbReference type="NCBI Taxonomy" id="1419482"/>
    <lineage>
        <taxon>Bacteria</taxon>
        <taxon>Pseudomonadati</taxon>
        <taxon>Bacteroidota</taxon>
        <taxon>Chitinophagia</taxon>
        <taxon>Chitinophagales</taxon>
        <taxon>Chitinophagaceae</taxon>
        <taxon>Chitinophaga</taxon>
    </lineage>
</organism>
<feature type="binding site" evidence="9">
    <location>
        <begin position="254"/>
        <end position="255"/>
    </location>
    <ligand>
        <name>sn-glycerol 1-phosphate</name>
        <dbReference type="ChEBI" id="CHEBI:57685"/>
    </ligand>
</feature>
<dbReference type="InterPro" id="IPR039074">
    <property type="entry name" value="GGGP/HepGP_synthase_I"/>
</dbReference>
<evidence type="ECO:0000256" key="7">
    <source>
        <dbReference type="ARBA" id="ARBA00023264"/>
    </source>
</evidence>
<evidence type="ECO:0000256" key="1">
    <source>
        <dbReference type="ARBA" id="ARBA00022516"/>
    </source>
</evidence>
<evidence type="ECO:0000256" key="9">
    <source>
        <dbReference type="HAMAP-Rule" id="MF_00112"/>
    </source>
</evidence>
<feature type="binding site" evidence="9">
    <location>
        <begin position="232"/>
        <end position="233"/>
    </location>
    <ligand>
        <name>sn-glycerol 1-phosphate</name>
        <dbReference type="ChEBI" id="CHEBI:57685"/>
    </ligand>
</feature>
<evidence type="ECO:0000256" key="5">
    <source>
        <dbReference type="ARBA" id="ARBA00023098"/>
    </source>
</evidence>
<gene>
    <name evidence="10" type="ORF">SAMN05444266_105104</name>
</gene>
<evidence type="ECO:0000256" key="8">
    <source>
        <dbReference type="ARBA" id="ARBA00047288"/>
    </source>
</evidence>
<dbReference type="STRING" id="1419482.SAMN05444266_105104"/>
<dbReference type="InterPro" id="IPR038597">
    <property type="entry name" value="GGGP/HepGP_synthase_sf"/>
</dbReference>
<dbReference type="HAMAP" id="MF_00112">
    <property type="entry name" value="GGGP_HepGP_synthase"/>
    <property type="match status" value="1"/>
</dbReference>
<dbReference type="NCBIfam" id="TIGR01769">
    <property type="entry name" value="GGGP"/>
    <property type="match status" value="1"/>
</dbReference>
<dbReference type="GO" id="GO:0047294">
    <property type="term" value="F:phosphoglycerol geranylgeranyltransferase activity"/>
    <property type="evidence" value="ECO:0007669"/>
    <property type="project" value="UniProtKB-UniRule"/>
</dbReference>
<dbReference type="CDD" id="cd02812">
    <property type="entry name" value="PcrB_like"/>
    <property type="match status" value="1"/>
</dbReference>
<feature type="binding site" evidence="9">
    <location>
        <begin position="201"/>
        <end position="207"/>
    </location>
    <ligand>
        <name>sn-glycerol 1-phosphate</name>
        <dbReference type="ChEBI" id="CHEBI:57685"/>
    </ligand>
</feature>
<accession>A0A1M7DRB1</accession>
<comment type="caution">
    <text evidence="9">Lacks conserved residue(s) required for the propagation of feature annotation.</text>
</comment>
<dbReference type="AlphaFoldDB" id="A0A1M7DRB1"/>
<comment type="cofactor">
    <cofactor evidence="9">
        <name>Mg(2+)</name>
        <dbReference type="ChEBI" id="CHEBI:18420"/>
    </cofactor>
</comment>
<comment type="catalytic activity">
    <reaction evidence="8 9">
        <text>sn-glycerol 1-phosphate + (2E,6E,10E)-geranylgeranyl diphosphate = sn-3-O-(geranylgeranyl)glycerol 1-phosphate + diphosphate</text>
        <dbReference type="Rhea" id="RHEA:23404"/>
        <dbReference type="ChEBI" id="CHEBI:33019"/>
        <dbReference type="ChEBI" id="CHEBI:57677"/>
        <dbReference type="ChEBI" id="CHEBI:57685"/>
        <dbReference type="ChEBI" id="CHEBI:58756"/>
        <dbReference type="EC" id="2.5.1.41"/>
    </reaction>
</comment>
<evidence type="ECO:0000313" key="11">
    <source>
        <dbReference type="Proteomes" id="UP000184420"/>
    </source>
</evidence>
<evidence type="ECO:0000256" key="4">
    <source>
        <dbReference type="ARBA" id="ARBA00022842"/>
    </source>
</evidence>
<dbReference type="GO" id="GO:0000287">
    <property type="term" value="F:magnesium ion binding"/>
    <property type="evidence" value="ECO:0007669"/>
    <property type="project" value="UniProtKB-UniRule"/>
</dbReference>
<evidence type="ECO:0000256" key="2">
    <source>
        <dbReference type="ARBA" id="ARBA00022679"/>
    </source>
</evidence>
<dbReference type="Pfam" id="PF01884">
    <property type="entry name" value="PcrB"/>
    <property type="match status" value="1"/>
</dbReference>
<dbReference type="GO" id="GO:0120536">
    <property type="term" value="F:heptaprenylglyceryl phosphate synthase activity"/>
    <property type="evidence" value="ECO:0007669"/>
    <property type="project" value="UniProtKB-ARBA"/>
</dbReference>
<keyword evidence="11" id="KW-1185">Reference proteome</keyword>
<evidence type="ECO:0000256" key="3">
    <source>
        <dbReference type="ARBA" id="ARBA00022723"/>
    </source>
</evidence>
<reference evidence="10 11" key="1">
    <citation type="submission" date="2016-11" db="EMBL/GenBank/DDBJ databases">
        <authorList>
            <person name="Jaros S."/>
            <person name="Januszkiewicz K."/>
            <person name="Wedrychowicz H."/>
        </authorList>
    </citation>
    <scope>NUCLEOTIDE SEQUENCE [LARGE SCALE GENOMIC DNA]</scope>
    <source>
        <strain evidence="10 11">DSM 27406</strain>
    </source>
</reference>
<comment type="similarity">
    <text evidence="9">Belongs to the GGGP/HepGP synthase family. Group II subfamily.</text>
</comment>
<dbReference type="Proteomes" id="UP000184420">
    <property type="component" value="Unassembled WGS sequence"/>
</dbReference>
<evidence type="ECO:0000256" key="6">
    <source>
        <dbReference type="ARBA" id="ARBA00023209"/>
    </source>
</evidence>
<keyword evidence="1 9" id="KW-0444">Lipid biosynthesis</keyword>